<evidence type="ECO:0000256" key="1">
    <source>
        <dbReference type="ARBA" id="ARBA00022527"/>
    </source>
</evidence>
<evidence type="ECO:0000256" key="6">
    <source>
        <dbReference type="ARBA" id="ARBA00022840"/>
    </source>
</evidence>
<keyword evidence="6 7" id="KW-0067">ATP-binding</keyword>
<sequence>MLVTPPTTHRELGSSRDPLRLVANPAAPPVAPASPPRSRNRAPSSYPEPPTLLMDRKMGQSYARGELLGEGGFARCYEATDANGARFAVKCVCKASLKSTKQQQKLIAEIRIHQLMSHPHIVGFRHVFEDNDFVYMILELCENKLERKLRFRASRIKLEIVRLQTFVEMLKKRKQLTEPEVRHYMWQLLDAVSEIHRRGVIHRDLKLGNFFLTRDMKLKLGDFGLAASIKHDGERKKYR</sequence>
<comment type="similarity">
    <text evidence="8">Belongs to the protein kinase superfamily.</text>
</comment>
<evidence type="ECO:0000313" key="11">
    <source>
        <dbReference type="EMBL" id="KAJ3172269.1"/>
    </source>
</evidence>
<dbReference type="GO" id="GO:0005634">
    <property type="term" value="C:nucleus"/>
    <property type="evidence" value="ECO:0007669"/>
    <property type="project" value="TreeGrafter"/>
</dbReference>
<dbReference type="PROSITE" id="PS00108">
    <property type="entry name" value="PROTEIN_KINASE_ST"/>
    <property type="match status" value="1"/>
</dbReference>
<dbReference type="PROSITE" id="PS00107">
    <property type="entry name" value="PROTEIN_KINASE_ATP"/>
    <property type="match status" value="1"/>
</dbReference>
<reference evidence="11" key="1">
    <citation type="submission" date="2020-05" db="EMBL/GenBank/DDBJ databases">
        <title>Phylogenomic resolution of chytrid fungi.</title>
        <authorList>
            <person name="Stajich J.E."/>
            <person name="Amses K."/>
            <person name="Simmons R."/>
            <person name="Seto K."/>
            <person name="Myers J."/>
            <person name="Bonds A."/>
            <person name="Quandt C.A."/>
            <person name="Barry K."/>
            <person name="Liu P."/>
            <person name="Grigoriev I."/>
            <person name="Longcore J.E."/>
            <person name="James T.Y."/>
        </authorList>
    </citation>
    <scope>NUCLEOTIDE SEQUENCE</scope>
    <source>
        <strain evidence="11">JEL0379</strain>
    </source>
</reference>
<keyword evidence="5 11" id="KW-0418">Kinase</keyword>
<dbReference type="PANTHER" id="PTHR24345:SF0">
    <property type="entry name" value="CELL CYCLE SERINE_THREONINE-PROTEIN KINASE CDC5_MSD2"/>
    <property type="match status" value="1"/>
</dbReference>
<comment type="caution">
    <text evidence="11">The sequence shown here is derived from an EMBL/GenBank/DDBJ whole genome shotgun (WGS) entry which is preliminary data.</text>
</comment>
<evidence type="ECO:0000256" key="2">
    <source>
        <dbReference type="ARBA" id="ARBA00022679"/>
    </source>
</evidence>
<dbReference type="SUPFAM" id="SSF56112">
    <property type="entry name" value="Protein kinase-like (PK-like)"/>
    <property type="match status" value="1"/>
</dbReference>
<gene>
    <name evidence="11" type="primary">PLK1_2</name>
    <name evidence="11" type="ORF">HDU87_008129</name>
</gene>
<keyword evidence="12" id="KW-1185">Reference proteome</keyword>
<dbReference type="Gene3D" id="1.10.510.10">
    <property type="entry name" value="Transferase(Phosphotransferase) domain 1"/>
    <property type="match status" value="1"/>
</dbReference>
<dbReference type="AlphaFoldDB" id="A0AAD5TFM1"/>
<dbReference type="GO" id="GO:0000776">
    <property type="term" value="C:kinetochore"/>
    <property type="evidence" value="ECO:0007669"/>
    <property type="project" value="TreeGrafter"/>
</dbReference>
<dbReference type="PANTHER" id="PTHR24345">
    <property type="entry name" value="SERINE/THREONINE-PROTEIN KINASE PLK"/>
    <property type="match status" value="1"/>
</dbReference>
<feature type="region of interest" description="Disordered" evidence="9">
    <location>
        <begin position="1"/>
        <end position="53"/>
    </location>
</feature>
<evidence type="ECO:0000256" key="7">
    <source>
        <dbReference type="PROSITE-ProRule" id="PRU10141"/>
    </source>
</evidence>
<keyword evidence="1 8" id="KW-0723">Serine/threonine-protein kinase</keyword>
<keyword evidence="4 7" id="KW-0547">Nucleotide-binding</keyword>
<proteinExistence type="inferred from homology"/>
<dbReference type="Pfam" id="PF00069">
    <property type="entry name" value="Pkinase"/>
    <property type="match status" value="1"/>
</dbReference>
<protein>
    <submittedName>
        <fullName evidence="11">Serine/threonine-protein kinase plk1</fullName>
    </submittedName>
</protein>
<dbReference type="GO" id="GO:0005737">
    <property type="term" value="C:cytoplasm"/>
    <property type="evidence" value="ECO:0007669"/>
    <property type="project" value="TreeGrafter"/>
</dbReference>
<keyword evidence="3" id="KW-0677">Repeat</keyword>
<dbReference type="GO" id="GO:0005524">
    <property type="term" value="F:ATP binding"/>
    <property type="evidence" value="ECO:0007669"/>
    <property type="project" value="UniProtKB-UniRule"/>
</dbReference>
<dbReference type="GO" id="GO:0004674">
    <property type="term" value="F:protein serine/threonine kinase activity"/>
    <property type="evidence" value="ECO:0007669"/>
    <property type="project" value="UniProtKB-KW"/>
</dbReference>
<dbReference type="InterPro" id="IPR011009">
    <property type="entry name" value="Kinase-like_dom_sf"/>
</dbReference>
<dbReference type="InterPro" id="IPR017441">
    <property type="entry name" value="Protein_kinase_ATP_BS"/>
</dbReference>
<dbReference type="GO" id="GO:0000922">
    <property type="term" value="C:spindle pole"/>
    <property type="evidence" value="ECO:0007669"/>
    <property type="project" value="TreeGrafter"/>
</dbReference>
<evidence type="ECO:0000256" key="3">
    <source>
        <dbReference type="ARBA" id="ARBA00022737"/>
    </source>
</evidence>
<dbReference type="GO" id="GO:0005816">
    <property type="term" value="C:spindle pole body"/>
    <property type="evidence" value="ECO:0007669"/>
    <property type="project" value="TreeGrafter"/>
</dbReference>
<dbReference type="InterPro" id="IPR008271">
    <property type="entry name" value="Ser/Thr_kinase_AS"/>
</dbReference>
<feature type="domain" description="Protein kinase" evidence="10">
    <location>
        <begin position="62"/>
        <end position="239"/>
    </location>
</feature>
<dbReference type="FunFam" id="3.30.200.20:FF:000091">
    <property type="entry name" value="Serine/threonine-protein kinase PLK"/>
    <property type="match status" value="1"/>
</dbReference>
<dbReference type="SMART" id="SM00220">
    <property type="entry name" value="S_TKc"/>
    <property type="match status" value="1"/>
</dbReference>
<evidence type="ECO:0000259" key="10">
    <source>
        <dbReference type="PROSITE" id="PS50011"/>
    </source>
</evidence>
<evidence type="ECO:0000313" key="12">
    <source>
        <dbReference type="Proteomes" id="UP001212152"/>
    </source>
</evidence>
<dbReference type="Proteomes" id="UP001212152">
    <property type="component" value="Unassembled WGS sequence"/>
</dbReference>
<feature type="binding site" evidence="7">
    <location>
        <position position="94"/>
    </location>
    <ligand>
        <name>ATP</name>
        <dbReference type="ChEBI" id="CHEBI:30616"/>
    </ligand>
</feature>
<evidence type="ECO:0000256" key="5">
    <source>
        <dbReference type="ARBA" id="ARBA00022777"/>
    </source>
</evidence>
<keyword evidence="2" id="KW-0808">Transferase</keyword>
<dbReference type="PROSITE" id="PS50011">
    <property type="entry name" value="PROTEIN_KINASE_DOM"/>
    <property type="match status" value="1"/>
</dbReference>
<dbReference type="GO" id="GO:0007052">
    <property type="term" value="P:mitotic spindle organization"/>
    <property type="evidence" value="ECO:0007669"/>
    <property type="project" value="TreeGrafter"/>
</dbReference>
<feature type="compositionally biased region" description="Basic and acidic residues" evidence="9">
    <location>
        <begin position="8"/>
        <end position="19"/>
    </location>
</feature>
<accession>A0AAD5TFM1</accession>
<evidence type="ECO:0000256" key="4">
    <source>
        <dbReference type="ARBA" id="ARBA00022741"/>
    </source>
</evidence>
<organism evidence="11 12">
    <name type="scientific">Geranomyces variabilis</name>
    <dbReference type="NCBI Taxonomy" id="109894"/>
    <lineage>
        <taxon>Eukaryota</taxon>
        <taxon>Fungi</taxon>
        <taxon>Fungi incertae sedis</taxon>
        <taxon>Chytridiomycota</taxon>
        <taxon>Chytridiomycota incertae sedis</taxon>
        <taxon>Chytridiomycetes</taxon>
        <taxon>Spizellomycetales</taxon>
        <taxon>Powellomycetaceae</taxon>
        <taxon>Geranomyces</taxon>
    </lineage>
</organism>
<evidence type="ECO:0000256" key="9">
    <source>
        <dbReference type="SAM" id="MobiDB-lite"/>
    </source>
</evidence>
<dbReference type="InterPro" id="IPR000719">
    <property type="entry name" value="Prot_kinase_dom"/>
</dbReference>
<dbReference type="EMBL" id="JADGJQ010000080">
    <property type="protein sequence ID" value="KAJ3172269.1"/>
    <property type="molecule type" value="Genomic_DNA"/>
</dbReference>
<dbReference type="Gene3D" id="3.30.200.20">
    <property type="entry name" value="Phosphorylase Kinase, domain 1"/>
    <property type="match status" value="1"/>
</dbReference>
<name>A0AAD5TFM1_9FUNG</name>
<evidence type="ECO:0000256" key="8">
    <source>
        <dbReference type="RuleBase" id="RU000304"/>
    </source>
</evidence>
<feature type="compositionally biased region" description="Pro residues" evidence="9">
    <location>
        <begin position="26"/>
        <end position="35"/>
    </location>
</feature>